<dbReference type="Proteomes" id="UP000241071">
    <property type="component" value="Segment"/>
</dbReference>
<keyword evidence="2" id="KW-1185">Reference proteome</keyword>
<name>M1PVU9_9VIRU</name>
<evidence type="ECO:0000313" key="2">
    <source>
        <dbReference type="Proteomes" id="UP000241071"/>
    </source>
</evidence>
<dbReference type="EMBL" id="KC008572">
    <property type="protein sequence ID" value="AGF84852.1"/>
    <property type="molecule type" value="Genomic_DNA"/>
</dbReference>
<accession>M1PVU9</accession>
<evidence type="ECO:0000313" key="1">
    <source>
        <dbReference type="EMBL" id="AGF84852.1"/>
    </source>
</evidence>
<proteinExistence type="predicted"/>
<organism evidence="1 2">
    <name type="scientific">Moumouvirus goulette</name>
    <dbReference type="NCBI Taxonomy" id="1247379"/>
    <lineage>
        <taxon>Viruses</taxon>
        <taxon>Varidnaviria</taxon>
        <taxon>Bamfordvirae</taxon>
        <taxon>Nucleocytoviricota</taxon>
        <taxon>Megaviricetes</taxon>
        <taxon>Imitervirales</taxon>
        <taxon>Mimiviridae</taxon>
        <taxon>Megamimivirinae</taxon>
        <taxon>Moumouvirus</taxon>
        <taxon>Moumouvirus goulettemassiliense</taxon>
    </lineage>
</organism>
<gene>
    <name evidence="1" type="ORF">glt_00043</name>
</gene>
<sequence>MPTIREQEIYYDHIDSDDNAIYSDEVEDEYYDSDEVEDEFITRTRDVYNGRNKTNPLSKSE</sequence>
<reference evidence="1 2" key="1">
    <citation type="submission" date="2012-10" db="EMBL/GenBank/DDBJ databases">
        <title>Complete genome sequence of Moumouvirus goulette.</title>
        <authorList>
            <person name="Fournous G."/>
            <person name="Bougalmi M."/>
            <person name="Colson P."/>
        </authorList>
    </citation>
    <scope>NUCLEOTIDE SEQUENCE [LARGE SCALE GENOMIC DNA]</scope>
</reference>
<protein>
    <submittedName>
        <fullName evidence="1">Uncharacterized protein</fullName>
    </submittedName>
</protein>